<proteinExistence type="predicted"/>
<evidence type="ECO:0000313" key="2">
    <source>
        <dbReference type="EMBL" id="KAJ8728918.1"/>
    </source>
</evidence>
<sequence length="391" mass="42839">MEKSRSAAYKPKSGSEKRKNKRKIELQAAASNPKQSRLSFTSTSQELEDPQNRSESQPGPSSSLSMLEEKLDSLSYASNSEENIAAATLPIIITQDTAPQGANECVSNPKDTITSITSSDTGSGGNIDNVALKPLTLTVDDCSQIQKLSEFAAPRKNATTAEKLSILSVHPIQPSGDKNSLPFDANRVYYRKLPTGTLIRRESVSYSLELNKLFCTTCMCFASDAKKEEGGGRSPFIDGVTPSKKHIYEQLVKHEDVGVVDQAAICVRYVKSGIPQERMLSMVPVRKSTGEDYRALVSNELAQLGLNLQDIISVSFDGAGNMAGRDKKIHPLPVAYHTEIVNFAIKVRNYVTAVKAIKLQEYLQDPKTTTTILTKLPPALITKWAEYTYAE</sequence>
<protein>
    <recommendedName>
        <fullName evidence="4">DUF4371 domain-containing protein</fullName>
    </recommendedName>
</protein>
<organism evidence="2 3">
    <name type="scientific">Mythimna separata</name>
    <name type="common">Oriental armyworm</name>
    <name type="synonym">Pseudaletia separata</name>
    <dbReference type="NCBI Taxonomy" id="271217"/>
    <lineage>
        <taxon>Eukaryota</taxon>
        <taxon>Metazoa</taxon>
        <taxon>Ecdysozoa</taxon>
        <taxon>Arthropoda</taxon>
        <taxon>Hexapoda</taxon>
        <taxon>Insecta</taxon>
        <taxon>Pterygota</taxon>
        <taxon>Neoptera</taxon>
        <taxon>Endopterygota</taxon>
        <taxon>Lepidoptera</taxon>
        <taxon>Glossata</taxon>
        <taxon>Ditrysia</taxon>
        <taxon>Noctuoidea</taxon>
        <taxon>Noctuidae</taxon>
        <taxon>Noctuinae</taxon>
        <taxon>Hadenini</taxon>
        <taxon>Mythimna</taxon>
    </lineage>
</organism>
<dbReference type="PANTHER" id="PTHR45749:SF21">
    <property type="entry name" value="DUF4371 DOMAIN-CONTAINING PROTEIN"/>
    <property type="match status" value="1"/>
</dbReference>
<evidence type="ECO:0000313" key="3">
    <source>
        <dbReference type="Proteomes" id="UP001231518"/>
    </source>
</evidence>
<dbReference type="EMBL" id="JARGEI010000007">
    <property type="protein sequence ID" value="KAJ8728918.1"/>
    <property type="molecule type" value="Genomic_DNA"/>
</dbReference>
<feature type="compositionally biased region" description="Polar residues" evidence="1">
    <location>
        <begin position="29"/>
        <end position="45"/>
    </location>
</feature>
<dbReference type="PANTHER" id="PTHR45749">
    <property type="match status" value="1"/>
</dbReference>
<comment type="caution">
    <text evidence="2">The sequence shown here is derived from an EMBL/GenBank/DDBJ whole genome shotgun (WGS) entry which is preliminary data.</text>
</comment>
<accession>A0AAD7YVN5</accession>
<evidence type="ECO:0008006" key="4">
    <source>
        <dbReference type="Google" id="ProtNLM"/>
    </source>
</evidence>
<evidence type="ECO:0000256" key="1">
    <source>
        <dbReference type="SAM" id="MobiDB-lite"/>
    </source>
</evidence>
<feature type="compositionally biased region" description="Low complexity" evidence="1">
    <location>
        <begin position="54"/>
        <end position="65"/>
    </location>
</feature>
<keyword evidence="3" id="KW-1185">Reference proteome</keyword>
<gene>
    <name evidence="2" type="ORF">PYW07_006614</name>
</gene>
<feature type="region of interest" description="Disordered" evidence="1">
    <location>
        <begin position="1"/>
        <end position="67"/>
    </location>
</feature>
<name>A0AAD7YVN5_MYTSE</name>
<dbReference type="Proteomes" id="UP001231518">
    <property type="component" value="Chromosome 19"/>
</dbReference>
<dbReference type="AlphaFoldDB" id="A0AAD7YVN5"/>
<reference evidence="2" key="1">
    <citation type="submission" date="2023-03" db="EMBL/GenBank/DDBJ databases">
        <title>Chromosome-level genomes of two armyworms, Mythimna separata and Mythimna loreyi, provide insights into the biosynthesis and reception of sex pheromones.</title>
        <authorList>
            <person name="Zhao H."/>
        </authorList>
    </citation>
    <scope>NUCLEOTIDE SEQUENCE</scope>
    <source>
        <strain evidence="2">BeijingLab</strain>
        <tissue evidence="2">Pupa</tissue>
    </source>
</reference>